<dbReference type="Gene3D" id="3.90.1200.10">
    <property type="match status" value="1"/>
</dbReference>
<dbReference type="Gene3D" id="3.30.200.20">
    <property type="entry name" value="Phosphorylase Kinase, domain 1"/>
    <property type="match status" value="1"/>
</dbReference>
<dbReference type="SUPFAM" id="SSF56112">
    <property type="entry name" value="Protein kinase-like (PK-like)"/>
    <property type="match status" value="1"/>
</dbReference>
<dbReference type="PANTHER" id="PTHR39179:SF3">
    <property type="entry name" value="COTS-RELATED PROTEIN"/>
    <property type="match status" value="1"/>
</dbReference>
<proteinExistence type="predicted"/>
<keyword evidence="2" id="KW-1185">Reference proteome</keyword>
<dbReference type="EMBL" id="CP104067">
    <property type="protein sequence ID" value="WAH44243.1"/>
    <property type="molecule type" value="Genomic_DNA"/>
</dbReference>
<evidence type="ECO:0008006" key="3">
    <source>
        <dbReference type="Google" id="ProtNLM"/>
    </source>
</evidence>
<gene>
    <name evidence="1" type="ORF">NZD89_13165</name>
</gene>
<dbReference type="Proteomes" id="UP001164761">
    <property type="component" value="Chromosome"/>
</dbReference>
<evidence type="ECO:0000313" key="2">
    <source>
        <dbReference type="Proteomes" id="UP001164761"/>
    </source>
</evidence>
<organism evidence="1 2">
    <name type="scientific">Alicyclobacillus fastidiosus</name>
    <dbReference type="NCBI Taxonomy" id="392011"/>
    <lineage>
        <taxon>Bacteria</taxon>
        <taxon>Bacillati</taxon>
        <taxon>Bacillota</taxon>
        <taxon>Bacilli</taxon>
        <taxon>Bacillales</taxon>
        <taxon>Alicyclobacillaceae</taxon>
        <taxon>Alicyclobacillus</taxon>
    </lineage>
</organism>
<dbReference type="InterPro" id="IPR011009">
    <property type="entry name" value="Kinase-like_dom_sf"/>
</dbReference>
<evidence type="ECO:0000313" key="1">
    <source>
        <dbReference type="EMBL" id="WAH44243.1"/>
    </source>
</evidence>
<sequence>MDYDDVRRQLMAYGADPSILDEYACVVDCANIVRDVVKLSGPYGAFALKKVYVDKGRLEYIHQVTEHLLRCGHESVPRMLKTRYGDAYVVHPSGLYYMTDWRQGRCPPAQYAHHIIALARELGTWHRHATGFYGAPTWYAAEEDRSLIQRLIEGKKALGAIRDSAIQDASTTPFPALIRTHYETIAMRMDEVIARAHAEGYVQMEAEARSRGFVCHGAYTVDNVLYHSGKYHVRNYDHVHPGVPLFELTVYIHRYMPLFDWKVDVLDAILDAYTVGLGETRIDRSVLSTILLMPMQALQLVEGYVTRMTDWSEYEFAARMERELRLLALRERAAEELVRG</sequence>
<name>A0ABY6ZMT1_9BACL</name>
<protein>
    <recommendedName>
        <fullName evidence="3">Aminoglycoside phosphotransferase domain-containing protein</fullName>
    </recommendedName>
</protein>
<dbReference type="PANTHER" id="PTHR39179">
    <property type="entry name" value="SPORE COAT PROTEIN I"/>
    <property type="match status" value="1"/>
</dbReference>
<accession>A0ABY6ZMT1</accession>
<dbReference type="RefSeq" id="WP_268008139.1">
    <property type="nucleotide sequence ID" value="NZ_BSUT01000001.1"/>
</dbReference>
<reference evidence="1" key="1">
    <citation type="submission" date="2022-08" db="EMBL/GenBank/DDBJ databases">
        <title>Alicyclobacillus fastidiosus DSM 17978, complete genome.</title>
        <authorList>
            <person name="Wang Q."/>
            <person name="Cai R."/>
            <person name="Wang Z."/>
        </authorList>
    </citation>
    <scope>NUCLEOTIDE SEQUENCE</scope>
    <source>
        <strain evidence="1">DSM 17978</strain>
    </source>
</reference>
<dbReference type="InterPro" id="IPR047175">
    <property type="entry name" value="CotS-like"/>
</dbReference>